<feature type="transmembrane region" description="Helical" evidence="1">
    <location>
        <begin position="28"/>
        <end position="51"/>
    </location>
</feature>
<reference evidence="2" key="1">
    <citation type="submission" date="2018-06" db="EMBL/GenBank/DDBJ databases">
        <authorList>
            <person name="Zhirakovskaya E."/>
        </authorList>
    </citation>
    <scope>NUCLEOTIDE SEQUENCE</scope>
</reference>
<keyword evidence="1" id="KW-0472">Membrane</keyword>
<evidence type="ECO:0000256" key="1">
    <source>
        <dbReference type="SAM" id="Phobius"/>
    </source>
</evidence>
<dbReference type="AlphaFoldDB" id="A0A3B0S6U2"/>
<protein>
    <submittedName>
        <fullName evidence="2">ABC transporter, permease protein, putative</fullName>
    </submittedName>
</protein>
<keyword evidence="1" id="KW-1133">Transmembrane helix</keyword>
<feature type="transmembrane region" description="Helical" evidence="1">
    <location>
        <begin position="186"/>
        <end position="209"/>
    </location>
</feature>
<evidence type="ECO:0000313" key="2">
    <source>
        <dbReference type="EMBL" id="VAV98651.1"/>
    </source>
</evidence>
<sequence>MLASIVKINGYNPFKALMLREYWENRRAIFTTPLVITAISMVLIIISMGIFGRAIHIDGAAFTLREVLSNISAHEAQELSDRINHLLLASAAPIMIGVWFCMVFTALGSLYDERKDNSILFWKSMPVSDTQTVLSKLLTVTIVIPLVAIAFALVFQIFLLIVGSFATIGTDFNAWDLLWASTNLPALILNEVVHMVMFSLWALPVFAWFMLASVIAKRTPLLVATIPVALIALFEALFFHSNYLIRFIGMRMTGADILGEGHDFSSNFVNLSPRTSLELIQSATRPEFWLGLAIAAGLLYGTILLRKRNSL</sequence>
<accession>A0A3B0S6U2</accession>
<organism evidence="2">
    <name type="scientific">hydrothermal vent metagenome</name>
    <dbReference type="NCBI Taxonomy" id="652676"/>
    <lineage>
        <taxon>unclassified sequences</taxon>
        <taxon>metagenomes</taxon>
        <taxon>ecological metagenomes</taxon>
    </lineage>
</organism>
<name>A0A3B0S6U2_9ZZZZ</name>
<dbReference type="EMBL" id="UOEJ01000105">
    <property type="protein sequence ID" value="VAV98651.1"/>
    <property type="molecule type" value="Genomic_DNA"/>
</dbReference>
<proteinExistence type="predicted"/>
<gene>
    <name evidence="2" type="ORF">MNBD_ALPHA01-31</name>
</gene>
<feature type="transmembrane region" description="Helical" evidence="1">
    <location>
        <begin position="288"/>
        <end position="305"/>
    </location>
</feature>
<feature type="transmembrane region" description="Helical" evidence="1">
    <location>
        <begin position="133"/>
        <end position="166"/>
    </location>
</feature>
<dbReference type="InterPro" id="IPR025699">
    <property type="entry name" value="ABC2_memb-like"/>
</dbReference>
<keyword evidence="1" id="KW-0812">Transmembrane</keyword>
<feature type="transmembrane region" description="Helical" evidence="1">
    <location>
        <begin position="86"/>
        <end position="112"/>
    </location>
</feature>
<feature type="transmembrane region" description="Helical" evidence="1">
    <location>
        <begin position="221"/>
        <end position="240"/>
    </location>
</feature>
<dbReference type="Pfam" id="PF13346">
    <property type="entry name" value="ABC2_membrane_5"/>
    <property type="match status" value="1"/>
</dbReference>